<evidence type="ECO:0000259" key="14">
    <source>
        <dbReference type="Pfam" id="PF21634"/>
    </source>
</evidence>
<feature type="domain" description="DNA2/NAM7 helicase helicase" evidence="12">
    <location>
        <begin position="511"/>
        <end position="607"/>
    </location>
</feature>
<evidence type="ECO:0000256" key="1">
    <source>
        <dbReference type="ARBA" id="ARBA00004331"/>
    </source>
</evidence>
<dbReference type="InterPro" id="IPR047187">
    <property type="entry name" value="SF1_C_Upf1"/>
</dbReference>
<dbReference type="CDD" id="cd18038">
    <property type="entry name" value="DEXXQc_Helz-like"/>
    <property type="match status" value="1"/>
</dbReference>
<keyword evidence="8" id="KW-0067">ATP-binding</keyword>
<evidence type="ECO:0000256" key="2">
    <source>
        <dbReference type="ARBA" id="ARBA00005601"/>
    </source>
</evidence>
<reference evidence="15 16" key="1">
    <citation type="submission" date="2014-04" db="EMBL/GenBank/DDBJ databases">
        <title>Evolutionary Origins and Diversification of the Mycorrhizal Mutualists.</title>
        <authorList>
            <consortium name="DOE Joint Genome Institute"/>
            <consortium name="Mycorrhizal Genomics Consortium"/>
            <person name="Kohler A."/>
            <person name="Kuo A."/>
            <person name="Nagy L.G."/>
            <person name="Floudas D."/>
            <person name="Copeland A."/>
            <person name="Barry K.W."/>
            <person name="Cichocki N."/>
            <person name="Veneault-Fourrey C."/>
            <person name="LaButti K."/>
            <person name="Lindquist E.A."/>
            <person name="Lipzen A."/>
            <person name="Lundell T."/>
            <person name="Morin E."/>
            <person name="Murat C."/>
            <person name="Riley R."/>
            <person name="Ohm R."/>
            <person name="Sun H."/>
            <person name="Tunlid A."/>
            <person name="Henrissat B."/>
            <person name="Grigoriev I.V."/>
            <person name="Hibbett D.S."/>
            <person name="Martin F."/>
        </authorList>
    </citation>
    <scope>NUCLEOTIDE SEQUENCE [LARGE SCALE GENOMIC DNA]</scope>
    <source>
        <strain evidence="15 16">Koide BX008</strain>
    </source>
</reference>
<dbReference type="Pfam" id="PF13086">
    <property type="entry name" value="AAA_11"/>
    <property type="match status" value="2"/>
</dbReference>
<comment type="catalytic activity">
    <reaction evidence="11">
        <text>ATP + H2O = ADP + phosphate + H(+)</text>
        <dbReference type="Rhea" id="RHEA:13065"/>
        <dbReference type="ChEBI" id="CHEBI:15377"/>
        <dbReference type="ChEBI" id="CHEBI:15378"/>
        <dbReference type="ChEBI" id="CHEBI:30616"/>
        <dbReference type="ChEBI" id="CHEBI:43474"/>
        <dbReference type="ChEBI" id="CHEBI:456216"/>
        <dbReference type="EC" id="3.6.4.13"/>
    </reaction>
</comment>
<gene>
    <name evidence="15" type="ORF">M378DRAFT_738236</name>
</gene>
<feature type="domain" description="DNA2/NAM7 helicase-like C-terminal" evidence="13">
    <location>
        <begin position="702"/>
        <end position="910"/>
    </location>
</feature>
<dbReference type="GO" id="GO:0003723">
    <property type="term" value="F:RNA binding"/>
    <property type="evidence" value="ECO:0007669"/>
    <property type="project" value="UniProtKB-KW"/>
</dbReference>
<dbReference type="GO" id="GO:0031047">
    <property type="term" value="P:regulatory ncRNA-mediated gene silencing"/>
    <property type="evidence" value="ECO:0007669"/>
    <property type="project" value="UniProtKB-KW"/>
</dbReference>
<dbReference type="Proteomes" id="UP000054549">
    <property type="component" value="Unassembled WGS sequence"/>
</dbReference>
<evidence type="ECO:0000259" key="13">
    <source>
        <dbReference type="Pfam" id="PF13087"/>
    </source>
</evidence>
<sequence>MPPKHCPNVLSQGTCNDPACNYEHNILVCEPCSFIAISVAAYHGHLSGRRHRSRIAGRNVGLFCPICEENVMGGTWQSHISGRRHCNRSAAKGTSPVVEPLEATTINGERCCYTCKQVIEEQRWNQHLRSPRHKRREAFTSYRAALDEAEKEKNGIIVEGDLDFGFIDPAQTTGEARRNITLKTNTPNLRVRLLSLSLVSTRGISNTAFTVALVGDNRDINPRSSVKLVVALSQMHIGRYEDRLELTFEDIQLRKTFLISRPVRAIVGNQQDHEQLKAKAPYIPRPRTERKKERSITEGEQPPSLKIVPYVDKLPKAPIPQNLLSVLSERSIKDIVDRLRRSYLPTELNADTYARHFKSLIWIEEHRTEEDLERFDIHDAKLKRNETYYFVEVLGLAEKRPSVLKGDRILVQKHGETQDHWFEGFVHVIHKADVGLRFDRSFAKQWSENQHFHVRFKLNRIPFRRQHQALDTVFQEDRVLFPTVQHAVSVPRVRWTSTIIPRFHSRVIATNPQQVQAVTSIAKLPPGSPTFIIFGPFGTGKTSTMIEAMLQVLDLNARARILACAPSNSAADLIVTRLSGELDNEKMFRFVAPSRYKNQVPDDVRPYTYLKDDIHFGVPIPRIKHFKVVVSTCVSASFAAGIGLPRGHFTHIFIDEAGHATEPEAFIGIKRLTDPATNIILGGDPKQLGPIIRSPVARELGLQRSYLERLMERDAYNINTYSGTTVVKLLQNYRSHPSILKFPNEQFYHGELEVRADVGKINKYIGCSLLPNKKFPIIFHAVYGKDDREATSPSFFNADEVLQVKQYVQALRDERRYRTTDGDIGIISPYHAQCCKLRTTLNSVADGIKVGSVEEFQGQERPVIIISTVRSSKEYVEFDLRHTLGFVANPRRFNVAVTRTQALLIIVGDPQVLSLDPLWRSFLNYVFNNGGWKGPQPDWDTNAEVNLEGGYDTAVRSRAQLDMNDFMRRMEVLTMDEVEDDGGVVDQPWRDLE</sequence>
<dbReference type="FunFam" id="3.40.50.300:FF:000608">
    <property type="entry name" value="Mov10 RISC complex RNA helicase"/>
    <property type="match status" value="1"/>
</dbReference>
<dbReference type="AlphaFoldDB" id="A0A0C2T8B0"/>
<keyword evidence="9" id="KW-0694">RNA-binding</keyword>
<dbReference type="GO" id="GO:0016787">
    <property type="term" value="F:hydrolase activity"/>
    <property type="evidence" value="ECO:0007669"/>
    <property type="project" value="UniProtKB-KW"/>
</dbReference>
<keyword evidence="6" id="KW-0378">Hydrolase</keyword>
<dbReference type="GO" id="GO:0036464">
    <property type="term" value="C:cytoplasmic ribonucleoprotein granule"/>
    <property type="evidence" value="ECO:0007669"/>
    <property type="project" value="UniProtKB-SubCell"/>
</dbReference>
<evidence type="ECO:0000259" key="12">
    <source>
        <dbReference type="Pfam" id="PF13086"/>
    </source>
</evidence>
<keyword evidence="10" id="KW-0943">RNA-mediated gene silencing</keyword>
<evidence type="ECO:0000256" key="4">
    <source>
        <dbReference type="ARBA" id="ARBA00022490"/>
    </source>
</evidence>
<organism evidence="15 16">
    <name type="scientific">Amanita muscaria (strain Koide BX008)</name>
    <dbReference type="NCBI Taxonomy" id="946122"/>
    <lineage>
        <taxon>Eukaryota</taxon>
        <taxon>Fungi</taxon>
        <taxon>Dikarya</taxon>
        <taxon>Basidiomycota</taxon>
        <taxon>Agaricomycotina</taxon>
        <taxon>Agaricomycetes</taxon>
        <taxon>Agaricomycetidae</taxon>
        <taxon>Agaricales</taxon>
        <taxon>Pluteineae</taxon>
        <taxon>Amanitaceae</taxon>
        <taxon>Amanita</taxon>
    </lineage>
</organism>
<evidence type="ECO:0000256" key="6">
    <source>
        <dbReference type="ARBA" id="ARBA00022801"/>
    </source>
</evidence>
<keyword evidence="5" id="KW-0547">Nucleotide-binding</keyword>
<evidence type="ECO:0000256" key="11">
    <source>
        <dbReference type="ARBA" id="ARBA00047984"/>
    </source>
</evidence>
<dbReference type="EMBL" id="KN818265">
    <property type="protein sequence ID" value="KIL62864.1"/>
    <property type="molecule type" value="Genomic_DNA"/>
</dbReference>
<keyword evidence="4" id="KW-0963">Cytoplasm</keyword>
<dbReference type="OrthoDB" id="6513042at2759"/>
<dbReference type="HOGENOM" id="CLU_001666_6_3_1"/>
<dbReference type="Pfam" id="PF13087">
    <property type="entry name" value="AAA_12"/>
    <property type="match status" value="1"/>
</dbReference>
<feature type="domain" description="DNA2/NAM7 helicase helicase" evidence="12">
    <location>
        <begin position="624"/>
        <end position="694"/>
    </location>
</feature>
<dbReference type="GO" id="GO:0005524">
    <property type="term" value="F:ATP binding"/>
    <property type="evidence" value="ECO:0007669"/>
    <property type="project" value="UniProtKB-KW"/>
</dbReference>
<feature type="domain" description="Helicase MOV-10-like beta-barrel" evidence="14">
    <location>
        <begin position="376"/>
        <end position="456"/>
    </location>
</feature>
<dbReference type="PANTHER" id="PTHR45418:SF1">
    <property type="entry name" value="CANCER_TESTIS ANTIGEN 55"/>
    <property type="match status" value="1"/>
</dbReference>
<evidence type="ECO:0000313" key="16">
    <source>
        <dbReference type="Proteomes" id="UP000054549"/>
    </source>
</evidence>
<comment type="similarity">
    <text evidence="2">Belongs to the DNA2/NAM7 helicase family. SDE3 subfamily.</text>
</comment>
<dbReference type="PANTHER" id="PTHR45418">
    <property type="entry name" value="CANCER/TESTIS ANTIGEN 55"/>
    <property type="match status" value="1"/>
</dbReference>
<keyword evidence="7" id="KW-0347">Helicase</keyword>
<dbReference type="STRING" id="946122.A0A0C2T8B0"/>
<evidence type="ECO:0000256" key="10">
    <source>
        <dbReference type="ARBA" id="ARBA00023158"/>
    </source>
</evidence>
<dbReference type="Gene3D" id="3.40.50.300">
    <property type="entry name" value="P-loop containing nucleotide triphosphate hydrolases"/>
    <property type="match status" value="2"/>
</dbReference>
<name>A0A0C2T8B0_AMAMK</name>
<dbReference type="InterPro" id="IPR049080">
    <property type="entry name" value="MOV-10-like_beta-barrel"/>
</dbReference>
<dbReference type="SUPFAM" id="SSF52540">
    <property type="entry name" value="P-loop containing nucleoside triphosphate hydrolases"/>
    <property type="match status" value="1"/>
</dbReference>
<evidence type="ECO:0000313" key="15">
    <source>
        <dbReference type="EMBL" id="KIL62864.1"/>
    </source>
</evidence>
<evidence type="ECO:0000256" key="9">
    <source>
        <dbReference type="ARBA" id="ARBA00022884"/>
    </source>
</evidence>
<dbReference type="InterPro" id="IPR041679">
    <property type="entry name" value="DNA2/NAM7-like_C"/>
</dbReference>
<proteinExistence type="inferred from homology"/>
<dbReference type="GO" id="GO:0032574">
    <property type="term" value="F:5'-3' RNA helicase activity"/>
    <property type="evidence" value="ECO:0007669"/>
    <property type="project" value="InterPro"/>
</dbReference>
<dbReference type="InterPro" id="IPR026122">
    <property type="entry name" value="MOV-10/SDE3_DEXXQ/H-box"/>
</dbReference>
<evidence type="ECO:0000256" key="5">
    <source>
        <dbReference type="ARBA" id="ARBA00022741"/>
    </source>
</evidence>
<evidence type="ECO:0000256" key="8">
    <source>
        <dbReference type="ARBA" id="ARBA00022840"/>
    </source>
</evidence>
<comment type="subcellular location">
    <subcellularLocation>
        <location evidence="1">Cytoplasm</location>
        <location evidence="1">Cytoplasmic ribonucleoprotein granule</location>
    </subcellularLocation>
</comment>
<dbReference type="InterPro" id="IPR027417">
    <property type="entry name" value="P-loop_NTPase"/>
</dbReference>
<protein>
    <recommendedName>
        <fullName evidence="3">RNA helicase</fullName>
        <ecNumber evidence="3">3.6.4.13</ecNumber>
    </recommendedName>
</protein>
<keyword evidence="16" id="KW-1185">Reference proteome</keyword>
<dbReference type="InterPro" id="IPR041677">
    <property type="entry name" value="DNA2/NAM7_AAA_11"/>
</dbReference>
<dbReference type="CDD" id="cd18808">
    <property type="entry name" value="SF1_C_Upf1"/>
    <property type="match status" value="1"/>
</dbReference>
<evidence type="ECO:0000256" key="3">
    <source>
        <dbReference type="ARBA" id="ARBA00012552"/>
    </source>
</evidence>
<dbReference type="EC" id="3.6.4.13" evidence="3"/>
<accession>A0A0C2T8B0</accession>
<evidence type="ECO:0000256" key="7">
    <source>
        <dbReference type="ARBA" id="ARBA00022806"/>
    </source>
</evidence>
<dbReference type="InParanoid" id="A0A0C2T8B0"/>
<dbReference type="Pfam" id="PF21634">
    <property type="entry name" value="MOV-10_beta-barrel"/>
    <property type="match status" value="1"/>
</dbReference>